<dbReference type="AlphaFoldDB" id="A0A9P8V2P6"/>
<reference evidence="2" key="1">
    <citation type="journal article" date="2021" name="Nat. Commun.">
        <title>Genetic determinants of endophytism in the Arabidopsis root mycobiome.</title>
        <authorList>
            <person name="Mesny F."/>
            <person name="Miyauchi S."/>
            <person name="Thiergart T."/>
            <person name="Pickel B."/>
            <person name="Atanasova L."/>
            <person name="Karlsson M."/>
            <person name="Huettel B."/>
            <person name="Barry K.W."/>
            <person name="Haridas S."/>
            <person name="Chen C."/>
            <person name="Bauer D."/>
            <person name="Andreopoulos W."/>
            <person name="Pangilinan J."/>
            <person name="LaButti K."/>
            <person name="Riley R."/>
            <person name="Lipzen A."/>
            <person name="Clum A."/>
            <person name="Drula E."/>
            <person name="Henrissat B."/>
            <person name="Kohler A."/>
            <person name="Grigoriev I.V."/>
            <person name="Martin F.M."/>
            <person name="Hacquard S."/>
        </authorList>
    </citation>
    <scope>NUCLEOTIDE SEQUENCE</scope>
    <source>
        <strain evidence="2">MPI-SDFR-AT-0117</strain>
    </source>
</reference>
<sequence>MHHSMWQNWPLGLASYPLEFQDAYYKKITRLMNERYGLLDGAEFQSYEKSLECNTIEDLVKDTVILEELFCVTAISLKAVYRSVCMGIDPDALQSLEFASITNVDGYVEDAEVDIQACTGSWLHSVAHDMTSMHYSQAVIDQPDGNLGFAPRPRLESTFAYSDGGLITDQDVESATVQELREALVIVLHHLSESSNEKAQELASRIKSLPHKPWVHIIRIDIASTTGPADIIANLKESFPELAIDILVNNAGIAPPAALPDITPEHFSSIIATNLQAPLLMIQAAAGDGA</sequence>
<comment type="caution">
    <text evidence="2">The sequence shown here is derived from an EMBL/GenBank/DDBJ whole genome shotgun (WGS) entry which is preliminary data.</text>
</comment>
<dbReference type="OrthoDB" id="47007at2759"/>
<keyword evidence="3" id="KW-1185">Reference proteome</keyword>
<comment type="similarity">
    <text evidence="1">Belongs to the short-chain dehydrogenases/reductases (SDR) family.</text>
</comment>
<proteinExistence type="inferred from homology"/>
<accession>A0A9P8V2P6</accession>
<dbReference type="Proteomes" id="UP000770015">
    <property type="component" value="Unassembled WGS sequence"/>
</dbReference>
<dbReference type="InterPro" id="IPR002347">
    <property type="entry name" value="SDR_fam"/>
</dbReference>
<dbReference type="GO" id="GO:0048038">
    <property type="term" value="F:quinone binding"/>
    <property type="evidence" value="ECO:0007669"/>
    <property type="project" value="TreeGrafter"/>
</dbReference>
<dbReference type="GO" id="GO:0006633">
    <property type="term" value="P:fatty acid biosynthetic process"/>
    <property type="evidence" value="ECO:0007669"/>
    <property type="project" value="TreeGrafter"/>
</dbReference>
<dbReference type="PANTHER" id="PTHR42760:SF111">
    <property type="entry name" value="3-OXOACYL-(ACYL-CARRIER-PROTEIN) REDUCTASE (AFU_ORTHOLOGUE AFUA_1G10100)"/>
    <property type="match status" value="1"/>
</dbReference>
<evidence type="ECO:0000313" key="3">
    <source>
        <dbReference type="Proteomes" id="UP000770015"/>
    </source>
</evidence>
<evidence type="ECO:0000256" key="1">
    <source>
        <dbReference type="ARBA" id="ARBA00006484"/>
    </source>
</evidence>
<dbReference type="Gene3D" id="3.40.50.720">
    <property type="entry name" value="NAD(P)-binding Rossmann-like Domain"/>
    <property type="match status" value="1"/>
</dbReference>
<dbReference type="Pfam" id="PF00106">
    <property type="entry name" value="adh_short"/>
    <property type="match status" value="1"/>
</dbReference>
<dbReference type="GO" id="GO:0016616">
    <property type="term" value="F:oxidoreductase activity, acting on the CH-OH group of donors, NAD or NADP as acceptor"/>
    <property type="evidence" value="ECO:0007669"/>
    <property type="project" value="TreeGrafter"/>
</dbReference>
<protein>
    <submittedName>
        <fullName evidence="2">Uncharacterized protein</fullName>
    </submittedName>
</protein>
<gene>
    <name evidence="2" type="ORF">F5X68DRAFT_265757</name>
</gene>
<dbReference type="EMBL" id="JAGSXJ010000038">
    <property type="protein sequence ID" value="KAH6665298.1"/>
    <property type="molecule type" value="Genomic_DNA"/>
</dbReference>
<dbReference type="CDD" id="cd05233">
    <property type="entry name" value="SDR_c"/>
    <property type="match status" value="1"/>
</dbReference>
<dbReference type="SUPFAM" id="SSF51735">
    <property type="entry name" value="NAD(P)-binding Rossmann-fold domains"/>
    <property type="match status" value="1"/>
</dbReference>
<evidence type="ECO:0000313" key="2">
    <source>
        <dbReference type="EMBL" id="KAH6665298.1"/>
    </source>
</evidence>
<name>A0A9P8V2P6_9PEZI</name>
<organism evidence="2 3">
    <name type="scientific">Plectosphaerella plurivora</name>
    <dbReference type="NCBI Taxonomy" id="936078"/>
    <lineage>
        <taxon>Eukaryota</taxon>
        <taxon>Fungi</taxon>
        <taxon>Dikarya</taxon>
        <taxon>Ascomycota</taxon>
        <taxon>Pezizomycotina</taxon>
        <taxon>Sordariomycetes</taxon>
        <taxon>Hypocreomycetidae</taxon>
        <taxon>Glomerellales</taxon>
        <taxon>Plectosphaerellaceae</taxon>
        <taxon>Plectosphaerella</taxon>
    </lineage>
</organism>
<dbReference type="InterPro" id="IPR036291">
    <property type="entry name" value="NAD(P)-bd_dom_sf"/>
</dbReference>
<dbReference type="PANTHER" id="PTHR42760">
    <property type="entry name" value="SHORT-CHAIN DEHYDROGENASES/REDUCTASES FAMILY MEMBER"/>
    <property type="match status" value="1"/>
</dbReference>